<evidence type="ECO:0000313" key="4">
    <source>
        <dbReference type="EMBL" id="AVP32201.1"/>
    </source>
</evidence>
<organism evidence="4">
    <name type="scientific">Streptomyces youssoufiensis</name>
    <dbReference type="NCBI Taxonomy" id="654447"/>
    <lineage>
        <taxon>Bacteria</taxon>
        <taxon>Bacillati</taxon>
        <taxon>Actinomycetota</taxon>
        <taxon>Actinomycetes</taxon>
        <taxon>Kitasatosporales</taxon>
        <taxon>Streptomycetaceae</taxon>
        <taxon>Streptomyces</taxon>
    </lineage>
</organism>
<dbReference type="EMBL" id="MG776357">
    <property type="protein sequence ID" value="AVP32201.1"/>
    <property type="molecule type" value="Genomic_DNA"/>
</dbReference>
<comment type="similarity">
    <text evidence="1">Belongs to the CDPS family.</text>
</comment>
<accession>A0A343VTS2</accession>
<dbReference type="BRENDA" id="2.3.2.B16">
    <property type="organism ID" value="17565"/>
</dbReference>
<evidence type="ECO:0000256" key="1">
    <source>
        <dbReference type="ARBA" id="ARBA00006034"/>
    </source>
</evidence>
<sequence length="233" mass="26491">MTNTNPSTVMPTFTTEPLTENCREICDRGEHALVGVSPGNSYFSEQRLTELLRWAGSLFRRVDVMIPDSAQRHTWLALGYTPGRSHRKSHNESSRIFNRVNRAWEAADVPDVEFAAHRLSEIEERPAYQVLLRESEKALADDPETRESYHRVVRKVLRNHLAGAEPTEEQAAEAARYLVAETPFLINTPQVMGVDSSTAIYQHRVEFIDRIYAGLTPLSRNEQQAFVVTRPVS</sequence>
<keyword evidence="2" id="KW-0808">Transferase</keyword>
<dbReference type="GO" id="GO:0016755">
    <property type="term" value="F:aminoacyltransferase activity"/>
    <property type="evidence" value="ECO:0007669"/>
    <property type="project" value="InterPro"/>
</dbReference>
<protein>
    <recommendedName>
        <fullName evidence="3">Cyclodipeptide synthase</fullName>
    </recommendedName>
</protein>
<gene>
    <name evidence="4" type="primary">dmtB1</name>
</gene>
<evidence type="ECO:0000256" key="3">
    <source>
        <dbReference type="ARBA" id="ARBA00030771"/>
    </source>
</evidence>
<dbReference type="InterPro" id="IPR030903">
    <property type="entry name" value="CDPS"/>
</dbReference>
<dbReference type="InterPro" id="IPR038622">
    <property type="entry name" value="CDPS_sf"/>
</dbReference>
<reference evidence="4" key="1">
    <citation type="submission" date="2018-01" db="EMBL/GenBank/DDBJ databases">
        <title>S. youssoufiensis.</title>
        <authorList>
            <person name="Li W.L."/>
        </authorList>
    </citation>
    <scope>NUCLEOTIDE SEQUENCE</scope>
    <source>
        <strain evidence="4">OUC6819</strain>
    </source>
</reference>
<evidence type="ECO:0000256" key="2">
    <source>
        <dbReference type="ARBA" id="ARBA00022679"/>
    </source>
</evidence>
<dbReference type="AlphaFoldDB" id="A0A343VTS2"/>
<dbReference type="Gene3D" id="3.40.50.11710">
    <property type="entry name" value="Cyclodipeptide synthase"/>
    <property type="match status" value="1"/>
</dbReference>
<proteinExistence type="inferred from homology"/>
<dbReference type="Pfam" id="PF16715">
    <property type="entry name" value="CDPS"/>
    <property type="match status" value="1"/>
</dbReference>
<name>A0A343VTS2_9ACTN</name>
<dbReference type="NCBIfam" id="TIGR04539">
    <property type="entry name" value="tRNA_cyclodipep"/>
    <property type="match status" value="1"/>
</dbReference>